<dbReference type="InterPro" id="IPR029017">
    <property type="entry name" value="Enolase-like_N"/>
</dbReference>
<feature type="active site" description="Proton acceptor; specific for (R)-substrate epimerization" evidence="5">
    <location>
        <position position="162"/>
    </location>
</feature>
<dbReference type="AlphaFoldDB" id="A0A7G9WGJ2"/>
<dbReference type="InterPro" id="IPR036849">
    <property type="entry name" value="Enolase-like_C_sf"/>
</dbReference>
<feature type="binding site" evidence="6">
    <location>
        <position position="24"/>
    </location>
    <ligand>
        <name>substrate</name>
    </ligand>
</feature>
<dbReference type="SFLD" id="SFLDS00001">
    <property type="entry name" value="Enolase"/>
    <property type="match status" value="2"/>
</dbReference>
<feature type="binding site" evidence="6">
    <location>
        <position position="322"/>
    </location>
    <ligand>
        <name>substrate</name>
    </ligand>
</feature>
<dbReference type="Gene3D" id="3.30.390.10">
    <property type="entry name" value="Enolase-like, N-terminal domain"/>
    <property type="match status" value="1"/>
</dbReference>
<proteinExistence type="inferred from homology"/>
<dbReference type="Pfam" id="PF02746">
    <property type="entry name" value="MR_MLE_N"/>
    <property type="match status" value="1"/>
</dbReference>
<evidence type="ECO:0000256" key="3">
    <source>
        <dbReference type="ARBA" id="ARBA00022842"/>
    </source>
</evidence>
<dbReference type="KEGG" id="caml:H6X83_12905"/>
<feature type="binding site" evidence="7">
    <location>
        <position position="190"/>
    </location>
    <ligand>
        <name>Mg(2+)</name>
        <dbReference type="ChEBI" id="CHEBI:18420"/>
    </ligand>
</feature>
<feature type="binding site" evidence="6">
    <location>
        <position position="320"/>
    </location>
    <ligand>
        <name>substrate</name>
    </ligand>
</feature>
<dbReference type="Proteomes" id="UP000516046">
    <property type="component" value="Chromosome"/>
</dbReference>
<evidence type="ECO:0000256" key="2">
    <source>
        <dbReference type="ARBA" id="ARBA00022723"/>
    </source>
</evidence>
<dbReference type="FunFam" id="3.30.390.10:FF:000009">
    <property type="entry name" value="Hydrophobic dipeptide epimerase"/>
    <property type="match status" value="1"/>
</dbReference>
<keyword evidence="3 7" id="KW-0460">Magnesium</keyword>
<dbReference type="InterPro" id="IPR013342">
    <property type="entry name" value="Mandelate_racemase_C"/>
</dbReference>
<evidence type="ECO:0000256" key="6">
    <source>
        <dbReference type="PIRSR" id="PIRSR634603-2"/>
    </source>
</evidence>
<feature type="binding site" evidence="6">
    <location>
        <position position="160"/>
    </location>
    <ligand>
        <name>substrate</name>
    </ligand>
</feature>
<dbReference type="PANTHER" id="PTHR48073">
    <property type="entry name" value="O-SUCCINYLBENZOATE SYNTHASE-RELATED"/>
    <property type="match status" value="1"/>
</dbReference>
<dbReference type="SFLD" id="SFLDF00009">
    <property type="entry name" value="o-succinylbenzoate_synthase"/>
    <property type="match status" value="1"/>
</dbReference>
<protein>
    <recommendedName>
        <fullName evidence="8">Dipeptide epimerase</fullName>
        <ecNumber evidence="8">5.1.1.-</ecNumber>
    </recommendedName>
</protein>
<keyword evidence="4 8" id="KW-0413">Isomerase</keyword>
<dbReference type="InterPro" id="IPR034603">
    <property type="entry name" value="Dipeptide_epimerase"/>
</dbReference>
<dbReference type="SMART" id="SM00922">
    <property type="entry name" value="MR_MLE"/>
    <property type="match status" value="1"/>
</dbReference>
<dbReference type="RefSeq" id="WP_212506867.1">
    <property type="nucleotide sequence ID" value="NZ_CP060696.1"/>
</dbReference>
<comment type="similarity">
    <text evidence="1 8">Belongs to the mandelate racemase/muconate lactonizing enzyme family.</text>
</comment>
<evidence type="ECO:0000256" key="8">
    <source>
        <dbReference type="RuleBase" id="RU366006"/>
    </source>
</evidence>
<dbReference type="GO" id="GO:0000287">
    <property type="term" value="F:magnesium ion binding"/>
    <property type="evidence" value="ECO:0007669"/>
    <property type="project" value="UniProtKB-ARBA"/>
</dbReference>
<feature type="binding site" evidence="7">
    <location>
        <position position="243"/>
    </location>
    <ligand>
        <name>Mg(2+)</name>
        <dbReference type="ChEBI" id="CHEBI:18420"/>
    </ligand>
</feature>
<keyword evidence="2 7" id="KW-0479">Metal-binding</keyword>
<comment type="cofactor">
    <cofactor evidence="7 8">
        <name>Mg(2+)</name>
        <dbReference type="ChEBI" id="CHEBI:18420"/>
    </cofactor>
    <text evidence="7 8">Binds 1 Mg(2+) ion per subunit.</text>
</comment>
<evidence type="ECO:0000256" key="4">
    <source>
        <dbReference type="ARBA" id="ARBA00023235"/>
    </source>
</evidence>
<accession>A0A7G9WGJ2</accession>
<keyword evidence="11" id="KW-1185">Reference proteome</keyword>
<dbReference type="Pfam" id="PF13378">
    <property type="entry name" value="MR_MLE_C"/>
    <property type="match status" value="1"/>
</dbReference>
<dbReference type="Gene3D" id="3.20.20.120">
    <property type="entry name" value="Enolase-like C-terminal domain"/>
    <property type="match status" value="1"/>
</dbReference>
<dbReference type="PANTHER" id="PTHR48073:SF2">
    <property type="entry name" value="O-SUCCINYLBENZOATE SYNTHASE"/>
    <property type="match status" value="1"/>
</dbReference>
<dbReference type="EMBL" id="CP060696">
    <property type="protein sequence ID" value="QNO17804.1"/>
    <property type="molecule type" value="Genomic_DNA"/>
</dbReference>
<feature type="domain" description="Mandelate racemase/muconate lactonizing enzyme C-terminal" evidence="9">
    <location>
        <begin position="141"/>
        <end position="239"/>
    </location>
</feature>
<feature type="binding site" evidence="6">
    <location>
        <position position="297"/>
    </location>
    <ligand>
        <name>substrate</name>
    </ligand>
</feature>
<evidence type="ECO:0000256" key="5">
    <source>
        <dbReference type="PIRSR" id="PIRSR634603-1"/>
    </source>
</evidence>
<organism evidence="10 11">
    <name type="scientific">Caproicibacterium amylolyticum</name>
    <dbReference type="NCBI Taxonomy" id="2766537"/>
    <lineage>
        <taxon>Bacteria</taxon>
        <taxon>Bacillati</taxon>
        <taxon>Bacillota</taxon>
        <taxon>Clostridia</taxon>
        <taxon>Eubacteriales</taxon>
        <taxon>Oscillospiraceae</taxon>
        <taxon>Caproicibacterium</taxon>
    </lineage>
</organism>
<name>A0A7G9WGJ2_9FIRM</name>
<dbReference type="SFLD" id="SFLDF00010">
    <property type="entry name" value="dipeptide_epimerase"/>
    <property type="match status" value="1"/>
</dbReference>
<evidence type="ECO:0000259" key="9">
    <source>
        <dbReference type="SMART" id="SM00922"/>
    </source>
</evidence>
<dbReference type="InterPro" id="IPR029065">
    <property type="entry name" value="Enolase_C-like"/>
</dbReference>
<dbReference type="SUPFAM" id="SSF51604">
    <property type="entry name" value="Enolase C-terminal domain-like"/>
    <property type="match status" value="1"/>
</dbReference>
<dbReference type="GO" id="GO:0006518">
    <property type="term" value="P:peptide metabolic process"/>
    <property type="evidence" value="ECO:0007669"/>
    <property type="project" value="UniProtKB-ARBA"/>
</dbReference>
<dbReference type="EC" id="5.1.1.-" evidence="8"/>
<feature type="active site" description="Proton acceptor; specific for (S)-substrate epimerization" evidence="5">
    <location>
        <position position="267"/>
    </location>
</feature>
<feature type="binding site" evidence="6">
    <location>
        <position position="135"/>
    </location>
    <ligand>
        <name>substrate</name>
    </ligand>
</feature>
<feature type="binding site" evidence="6">
    <location>
        <position position="295"/>
    </location>
    <ligand>
        <name>substrate</name>
    </ligand>
</feature>
<dbReference type="SUPFAM" id="SSF54826">
    <property type="entry name" value="Enolase N-terminal domain-like"/>
    <property type="match status" value="1"/>
</dbReference>
<gene>
    <name evidence="10" type="ORF">H6X83_12905</name>
</gene>
<evidence type="ECO:0000256" key="1">
    <source>
        <dbReference type="ARBA" id="ARBA00008031"/>
    </source>
</evidence>
<dbReference type="SFLD" id="SFLDG00180">
    <property type="entry name" value="muconate_cycloisomerase"/>
    <property type="match status" value="2"/>
</dbReference>
<dbReference type="GO" id="GO:0016855">
    <property type="term" value="F:racemase and epimerase activity, acting on amino acids and derivatives"/>
    <property type="evidence" value="ECO:0007669"/>
    <property type="project" value="UniProtKB-UniRule"/>
</dbReference>
<dbReference type="InterPro" id="IPR013341">
    <property type="entry name" value="Mandelate_racemase_N_dom"/>
</dbReference>
<reference evidence="10 11" key="1">
    <citation type="submission" date="2020-08" db="EMBL/GenBank/DDBJ databases">
        <authorList>
            <person name="Ren C."/>
            <person name="Gu Y."/>
            <person name="Xu Y."/>
        </authorList>
    </citation>
    <scope>NUCLEOTIDE SEQUENCE [LARGE SCALE GENOMIC DNA]</scope>
    <source>
        <strain evidence="10 11">LBM18003</strain>
    </source>
</reference>
<evidence type="ECO:0000313" key="10">
    <source>
        <dbReference type="EMBL" id="QNO17804.1"/>
    </source>
</evidence>
<evidence type="ECO:0000313" key="11">
    <source>
        <dbReference type="Proteomes" id="UP000516046"/>
    </source>
</evidence>
<dbReference type="CDD" id="cd03319">
    <property type="entry name" value="L-Ala-DL-Glu_epimerase"/>
    <property type="match status" value="1"/>
</dbReference>
<feature type="binding site" evidence="7">
    <location>
        <position position="218"/>
    </location>
    <ligand>
        <name>Mg(2+)</name>
        <dbReference type="ChEBI" id="CHEBI:18420"/>
    </ligand>
</feature>
<evidence type="ECO:0000256" key="7">
    <source>
        <dbReference type="PIRSR" id="PIRSR634603-3"/>
    </source>
</evidence>
<sequence length="365" mass="39054">MKITDIRTSEFSVPLRTPFKTALRTVTAIHDVLVTVTTDDGRHGYGEAPPTAPITGETIGSIRCAVEEFIRPALLGREIEDLDGTMHVLHTAILHNTSAKAAVDMAIYDLYAQELGVPLYRLLGGSKTELETDLTISVNSPEEMAADSLTAVGRGFRILKIKVGLQPELDLARIQAVRKAVGPKIAIRVDANQGWSPAQAVRIIRGMEDAGLTLDLVEQPVKAADLDGMAYVRRNVSTSILADESVFSSVDAMAVIQKGAADFLNIKLMKTGGIYGALQICSIAESCGVTCMVGCMLESSLAVSAAAHLAAGKRIITRADLDGPGLCSANPYLGGPQFLENRIIMNENPGLGILPKWVDETEKMQ</sequence>